<dbReference type="Pfam" id="PF02541">
    <property type="entry name" value="Ppx-GppA"/>
    <property type="match status" value="1"/>
</dbReference>
<proteinExistence type="predicted"/>
<dbReference type="PANTHER" id="PTHR30005:SF0">
    <property type="entry name" value="RETROGRADE REGULATION PROTEIN 2"/>
    <property type="match status" value="1"/>
</dbReference>
<dbReference type="InterPro" id="IPR050273">
    <property type="entry name" value="GppA/Ppx_hydrolase"/>
</dbReference>
<evidence type="ECO:0000313" key="3">
    <source>
        <dbReference type="Proteomes" id="UP000469430"/>
    </source>
</evidence>
<dbReference type="EMBL" id="WTYJ01000003">
    <property type="protein sequence ID" value="MXP00397.1"/>
    <property type="molecule type" value="Genomic_DNA"/>
</dbReference>
<accession>A0A6I4TWH7</accession>
<dbReference type="Gene3D" id="3.30.420.150">
    <property type="entry name" value="Exopolyphosphatase. Domain 2"/>
    <property type="match status" value="1"/>
</dbReference>
<dbReference type="SUPFAM" id="SSF53067">
    <property type="entry name" value="Actin-like ATPase domain"/>
    <property type="match status" value="2"/>
</dbReference>
<dbReference type="OrthoDB" id="3698573at2"/>
<keyword evidence="3" id="KW-1185">Reference proteome</keyword>
<dbReference type="InterPro" id="IPR003695">
    <property type="entry name" value="Ppx_GppA_N"/>
</dbReference>
<protein>
    <submittedName>
        <fullName evidence="2">Ppx/GppA family phosphatase</fullName>
    </submittedName>
</protein>
<dbReference type="Gene3D" id="1.10.3210.10">
    <property type="entry name" value="Hypothetical protein af1432"/>
    <property type="match status" value="1"/>
</dbReference>
<dbReference type="InterPro" id="IPR043129">
    <property type="entry name" value="ATPase_NBD"/>
</dbReference>
<dbReference type="AlphaFoldDB" id="A0A6I4TWH7"/>
<dbReference type="CDD" id="cd24052">
    <property type="entry name" value="ASKHA_NBD_HpPPX-GppA-like"/>
    <property type="match status" value="1"/>
</dbReference>
<dbReference type="GO" id="GO:0016462">
    <property type="term" value="F:pyrophosphatase activity"/>
    <property type="evidence" value="ECO:0007669"/>
    <property type="project" value="TreeGrafter"/>
</dbReference>
<evidence type="ECO:0000259" key="1">
    <source>
        <dbReference type="Pfam" id="PF02541"/>
    </source>
</evidence>
<sequence length="502" mass="53292">MIASNAARRRPPVSDQPDRAVIDIGSNTVRLVVYSGPPRAPNVWLNEKVSARLGRDLSQTGRMPDKAMDLALSALGRYAALLPDLEVRNVDTVATAAVRDAANGPEFLERVVQLGLSPRLLSGEEEALTSATGVIGAFPGALGTVADLGGGSLELVQVENGELHGAASLQLGTLRLPKLREAGLPAFRKAVAEDLHRVGWANAHPGPLYMVGGTWRALAAFAMRRDSHPVTDPHGFRLSCEDADAAAKQIMRMTPAQLAPIPGISSSRAVGLPDAAAMLRVMLARLKPDGLVFSSWGLREGVLFDRLSPGAKEQDPLIAAVSHFVAPRGGSATLAATIAAWTAPVAGGSGNGSERLRLTATMFALAAAQVEPNHRARHAYEWAMEKRWLTLSPADRARIAAALLASCGRSELPPELARIASPEQLREAVGWGLAIRLCRRLGAGSRVSLSSSALRRDENRLILRVDPVRAALVSDLVRNDCKALGQWLGLQHEIVFAEAATG</sequence>
<gene>
    <name evidence="2" type="ORF">GRI97_15505</name>
</gene>
<dbReference type="PANTHER" id="PTHR30005">
    <property type="entry name" value="EXOPOLYPHOSPHATASE"/>
    <property type="match status" value="1"/>
</dbReference>
<feature type="domain" description="Ppx/GppA phosphatase N-terminal" evidence="1">
    <location>
        <begin position="42"/>
        <end position="307"/>
    </location>
</feature>
<organism evidence="2 3">
    <name type="scientific">Croceibacterium xixiisoli</name>
    <dbReference type="NCBI Taxonomy" id="1476466"/>
    <lineage>
        <taxon>Bacteria</taxon>
        <taxon>Pseudomonadati</taxon>
        <taxon>Pseudomonadota</taxon>
        <taxon>Alphaproteobacteria</taxon>
        <taxon>Sphingomonadales</taxon>
        <taxon>Erythrobacteraceae</taxon>
        <taxon>Croceibacterium</taxon>
    </lineage>
</organism>
<dbReference type="RefSeq" id="WP_161392105.1">
    <property type="nucleotide sequence ID" value="NZ_JBHSCP010000002.1"/>
</dbReference>
<comment type="caution">
    <text evidence="2">The sequence shown here is derived from an EMBL/GenBank/DDBJ whole genome shotgun (WGS) entry which is preliminary data.</text>
</comment>
<dbReference type="Proteomes" id="UP000469430">
    <property type="component" value="Unassembled WGS sequence"/>
</dbReference>
<reference evidence="2 3" key="1">
    <citation type="submission" date="2019-12" db="EMBL/GenBank/DDBJ databases">
        <title>Genomic-based taxomic classification of the family Erythrobacteraceae.</title>
        <authorList>
            <person name="Xu L."/>
        </authorList>
    </citation>
    <scope>NUCLEOTIDE SEQUENCE [LARGE SCALE GENOMIC DNA]</scope>
    <source>
        <strain evidence="2 3">S36</strain>
    </source>
</reference>
<name>A0A6I4TWH7_9SPHN</name>
<dbReference type="Gene3D" id="3.30.420.40">
    <property type="match status" value="1"/>
</dbReference>
<evidence type="ECO:0000313" key="2">
    <source>
        <dbReference type="EMBL" id="MXP00397.1"/>
    </source>
</evidence>